<evidence type="ECO:0000256" key="7">
    <source>
        <dbReference type="ARBA" id="ARBA00022898"/>
    </source>
</evidence>
<comment type="cofactor">
    <cofactor evidence="1">
        <name>pyridoxal 5'-phosphate</name>
        <dbReference type="ChEBI" id="CHEBI:597326"/>
    </cofactor>
</comment>
<gene>
    <name evidence="11" type="ORF">DASC09_006110</name>
</gene>
<dbReference type="CDD" id="cd00609">
    <property type="entry name" value="AAT_like"/>
    <property type="match status" value="1"/>
</dbReference>
<name>A0AAV5QFA9_9ASCO</name>
<evidence type="ECO:0000256" key="9">
    <source>
        <dbReference type="ARBA" id="ARBA00067014"/>
    </source>
</evidence>
<dbReference type="GO" id="GO:0005737">
    <property type="term" value="C:cytoplasm"/>
    <property type="evidence" value="ECO:0007669"/>
    <property type="project" value="UniProtKB-SubCell"/>
</dbReference>
<dbReference type="PANTHER" id="PTHR42790">
    <property type="entry name" value="AMINOTRANSFERASE"/>
    <property type="match status" value="1"/>
</dbReference>
<keyword evidence="12" id="KW-1185">Reference proteome</keyword>
<keyword evidence="6" id="KW-0808">Transferase</keyword>
<dbReference type="GeneID" id="90071265"/>
<dbReference type="Pfam" id="PF00155">
    <property type="entry name" value="Aminotran_1_2"/>
    <property type="match status" value="1"/>
</dbReference>
<keyword evidence="4" id="KW-0963">Cytoplasm</keyword>
<evidence type="ECO:0000256" key="1">
    <source>
        <dbReference type="ARBA" id="ARBA00001933"/>
    </source>
</evidence>
<dbReference type="GO" id="GO:0008793">
    <property type="term" value="F:aromatic-amino-acid transaminase activity"/>
    <property type="evidence" value="ECO:0007669"/>
    <property type="project" value="TreeGrafter"/>
</dbReference>
<dbReference type="SUPFAM" id="SSF53383">
    <property type="entry name" value="PLP-dependent transferases"/>
    <property type="match status" value="1"/>
</dbReference>
<evidence type="ECO:0000256" key="4">
    <source>
        <dbReference type="ARBA" id="ARBA00022490"/>
    </source>
</evidence>
<evidence type="ECO:0000256" key="8">
    <source>
        <dbReference type="ARBA" id="ARBA00051993"/>
    </source>
</evidence>
<evidence type="ECO:0000313" key="11">
    <source>
        <dbReference type="EMBL" id="GMM33286.1"/>
    </source>
</evidence>
<comment type="similarity">
    <text evidence="3">Belongs to the class-I pyridoxal-phosphate-dependent aminotransferase family.</text>
</comment>
<evidence type="ECO:0000259" key="10">
    <source>
        <dbReference type="Pfam" id="PF00155"/>
    </source>
</evidence>
<dbReference type="RefSeq" id="XP_064850286.1">
    <property type="nucleotide sequence ID" value="XM_064994214.1"/>
</dbReference>
<dbReference type="AlphaFoldDB" id="A0AAV5QFA9"/>
<evidence type="ECO:0000256" key="2">
    <source>
        <dbReference type="ARBA" id="ARBA00004496"/>
    </source>
</evidence>
<proteinExistence type="inferred from homology"/>
<keyword evidence="5" id="KW-0032">Aminotransferase</keyword>
<dbReference type="GO" id="GO:0006571">
    <property type="term" value="P:tyrosine biosynthetic process"/>
    <property type="evidence" value="ECO:0007669"/>
    <property type="project" value="TreeGrafter"/>
</dbReference>
<comment type="subcellular location">
    <subcellularLocation>
        <location evidence="2">Cytoplasm</location>
    </subcellularLocation>
</comment>
<keyword evidence="7" id="KW-0663">Pyridoxal phosphate</keyword>
<dbReference type="Proteomes" id="UP001360560">
    <property type="component" value="Unassembled WGS sequence"/>
</dbReference>
<comment type="catalytic activity">
    <reaction evidence="8">
        <text>an aromatic L-alpha-amino acid + 2-oxoglutarate = an aromatic oxo-acid + L-glutamate</text>
        <dbReference type="Rhea" id="RHEA:17533"/>
        <dbReference type="ChEBI" id="CHEBI:16810"/>
        <dbReference type="ChEBI" id="CHEBI:29985"/>
        <dbReference type="ChEBI" id="CHEBI:73309"/>
        <dbReference type="ChEBI" id="CHEBI:84824"/>
        <dbReference type="EC" id="2.6.1.57"/>
    </reaction>
</comment>
<dbReference type="EC" id="2.6.1.57" evidence="9"/>
<dbReference type="InterPro" id="IPR015424">
    <property type="entry name" value="PyrdxlP-dep_Trfase"/>
</dbReference>
<dbReference type="GO" id="GO:0009074">
    <property type="term" value="P:aromatic amino acid family catabolic process"/>
    <property type="evidence" value="ECO:0007669"/>
    <property type="project" value="TreeGrafter"/>
</dbReference>
<evidence type="ECO:0000256" key="3">
    <source>
        <dbReference type="ARBA" id="ARBA00007441"/>
    </source>
</evidence>
<evidence type="ECO:0000256" key="5">
    <source>
        <dbReference type="ARBA" id="ARBA00022576"/>
    </source>
</evidence>
<reference evidence="11 12" key="1">
    <citation type="journal article" date="2023" name="Elife">
        <title>Identification of key yeast species and microbe-microbe interactions impacting larval growth of Drosophila in the wild.</title>
        <authorList>
            <person name="Mure A."/>
            <person name="Sugiura Y."/>
            <person name="Maeda R."/>
            <person name="Honda K."/>
            <person name="Sakurai N."/>
            <person name="Takahashi Y."/>
            <person name="Watada M."/>
            <person name="Katoh T."/>
            <person name="Gotoh A."/>
            <person name="Gotoh Y."/>
            <person name="Taniguchi I."/>
            <person name="Nakamura K."/>
            <person name="Hayashi T."/>
            <person name="Katayama T."/>
            <person name="Uemura T."/>
            <person name="Hattori Y."/>
        </authorList>
    </citation>
    <scope>NUCLEOTIDE SEQUENCE [LARGE SCALE GENOMIC DNA]</scope>
    <source>
        <strain evidence="11 12">SC-9</strain>
    </source>
</reference>
<dbReference type="FunFam" id="3.40.640.10:FF:000074">
    <property type="entry name" value="Aromatic amino acid aminotransferase"/>
    <property type="match status" value="1"/>
</dbReference>
<protein>
    <recommendedName>
        <fullName evidence="9">aromatic-amino-acid transaminase</fullName>
        <ecNumber evidence="9">2.6.1.57</ecNumber>
    </recommendedName>
</protein>
<comment type="caution">
    <text evidence="11">The sequence shown here is derived from an EMBL/GenBank/DDBJ whole genome shotgun (WGS) entry which is preliminary data.</text>
</comment>
<dbReference type="GO" id="GO:0019878">
    <property type="term" value="P:lysine biosynthetic process via aminoadipic acid"/>
    <property type="evidence" value="ECO:0007669"/>
    <property type="project" value="TreeGrafter"/>
</dbReference>
<evidence type="ECO:0000256" key="6">
    <source>
        <dbReference type="ARBA" id="ARBA00022679"/>
    </source>
</evidence>
<dbReference type="GO" id="GO:0030170">
    <property type="term" value="F:pyridoxal phosphate binding"/>
    <property type="evidence" value="ECO:0007669"/>
    <property type="project" value="InterPro"/>
</dbReference>
<dbReference type="InterPro" id="IPR004839">
    <property type="entry name" value="Aminotransferase_I/II_large"/>
</dbReference>
<evidence type="ECO:0000313" key="12">
    <source>
        <dbReference type="Proteomes" id="UP001360560"/>
    </source>
</evidence>
<sequence>MPLDLSHLFSTEVKARSPSKLKTIASHRATPDIAFLGGGLPLPSYFAWDTLSATTRKPPFEGGLPASVTASNELSFTVTKESDELDIPLSKALQYGTPKGPTQLLDYLVEHTNKIHSIPYNDWEIITTVGSTQSWDSCIRVFCDPGDTILVEKYAFTSALETAVPQGVTTLTMEMDDSGIIPEMLEEKLAKIKSSGAKLPKLIYTVPTGQNPTGSSMPFERRKAVYDIASKYDIIIIEDEPYYFLQLDQYVKASERTKPTHVSSEEFIKSLVPSFLNLDVDGRVVRLDSFSKVLAPGSRLGWMTGQTAILERFLRVHETSIQTPSGFSSAMVYGTLARWGQDGFLDWLQALRHEYTYKRDSAIDSALKHVPSVAEVHIPIAGMFFTISFDTTKHPEFKTKYNSDPLALEKDIYETTIQKNALLVPGSWFEVLEEGEKPSTNIFFRATYAATNVEVLDKGLERFGAAIKQVWGL</sequence>
<feature type="domain" description="Aminotransferase class I/classII large" evidence="10">
    <location>
        <begin position="91"/>
        <end position="463"/>
    </location>
</feature>
<dbReference type="InterPro" id="IPR050859">
    <property type="entry name" value="Class-I_PLP-dep_aminotransf"/>
</dbReference>
<accession>A0AAV5QFA9</accession>
<dbReference type="GO" id="GO:0047536">
    <property type="term" value="F:2-aminoadipate transaminase activity"/>
    <property type="evidence" value="ECO:0007669"/>
    <property type="project" value="TreeGrafter"/>
</dbReference>
<dbReference type="Gene3D" id="3.40.640.10">
    <property type="entry name" value="Type I PLP-dependent aspartate aminotransferase-like (Major domain)"/>
    <property type="match status" value="1"/>
</dbReference>
<dbReference type="InterPro" id="IPR015421">
    <property type="entry name" value="PyrdxlP-dep_Trfase_major"/>
</dbReference>
<dbReference type="PANTHER" id="PTHR42790:SF21">
    <property type="entry name" value="AROMATIC_AMINOADIPATE AMINOTRANSFERASE 1"/>
    <property type="match status" value="1"/>
</dbReference>
<organism evidence="11 12">
    <name type="scientific">Saccharomycopsis crataegensis</name>
    <dbReference type="NCBI Taxonomy" id="43959"/>
    <lineage>
        <taxon>Eukaryota</taxon>
        <taxon>Fungi</taxon>
        <taxon>Dikarya</taxon>
        <taxon>Ascomycota</taxon>
        <taxon>Saccharomycotina</taxon>
        <taxon>Saccharomycetes</taxon>
        <taxon>Saccharomycopsidaceae</taxon>
        <taxon>Saccharomycopsis</taxon>
    </lineage>
</organism>
<dbReference type="EMBL" id="BTFZ01000001">
    <property type="protein sequence ID" value="GMM33286.1"/>
    <property type="molecule type" value="Genomic_DNA"/>
</dbReference>